<sequence length="99" mass="11661">MTTDDFSFALPPFKPDEAIVKLRRDLRELRGLTARGDSFEYRGHPVVLLTLEPDCIRAKVVERPARTPHWEDRRLASGADVRRFTEDVRRRLARWNEDE</sequence>
<dbReference type="EMBL" id="CP110257">
    <property type="protein sequence ID" value="UZD54600.1"/>
    <property type="molecule type" value="Genomic_DNA"/>
</dbReference>
<keyword evidence="2" id="KW-1185">Reference proteome</keyword>
<reference evidence="1" key="1">
    <citation type="submission" date="2022-10" db="EMBL/GenBank/DDBJ databases">
        <title>Complete genome sequence of Schlegelella aquatica LMG 23380.</title>
        <authorList>
            <person name="Musilova J."/>
            <person name="Kourilova X."/>
            <person name="Bezdicek M."/>
            <person name="Hermankova K."/>
            <person name="Obruca S."/>
            <person name="Sedlar K."/>
        </authorList>
    </citation>
    <scope>NUCLEOTIDE SEQUENCE</scope>
    <source>
        <strain evidence="1">LMG 23380</strain>
    </source>
</reference>
<protein>
    <submittedName>
        <fullName evidence="1">Uncharacterized protein</fullName>
    </submittedName>
</protein>
<evidence type="ECO:0000313" key="2">
    <source>
        <dbReference type="Proteomes" id="UP001163266"/>
    </source>
</evidence>
<accession>A0ABY6MRH9</accession>
<organism evidence="1 2">
    <name type="scientific">Caldimonas aquatica</name>
    <dbReference type="NCBI Taxonomy" id="376175"/>
    <lineage>
        <taxon>Bacteria</taxon>
        <taxon>Pseudomonadati</taxon>
        <taxon>Pseudomonadota</taxon>
        <taxon>Betaproteobacteria</taxon>
        <taxon>Burkholderiales</taxon>
        <taxon>Sphaerotilaceae</taxon>
        <taxon>Caldimonas</taxon>
    </lineage>
</organism>
<dbReference type="Proteomes" id="UP001163266">
    <property type="component" value="Chromosome"/>
</dbReference>
<evidence type="ECO:0000313" key="1">
    <source>
        <dbReference type="EMBL" id="UZD54600.1"/>
    </source>
</evidence>
<gene>
    <name evidence="1" type="ORF">OMP39_13195</name>
</gene>
<proteinExistence type="predicted"/>
<dbReference type="RefSeq" id="WP_264892190.1">
    <property type="nucleotide sequence ID" value="NZ_CP110257.1"/>
</dbReference>
<name>A0ABY6MRH9_9BURK</name>